<sequence length="241" mass="26858">MKSFSITDTGKTRLVNQDYVFAMEERIGSLENLFVVADGMGGHNAGDYASRFCVEAFTEIIRTTDDGMPVSILSKALGLTNQKLLEEAKNKDELTGMGTTFVVSTISNNILYVANIGDSRLYLIRNKEIKQITEDHSLVEEMVRNGEIEREQMRFHPNKNIITRALGASEIVVPDYFEVELSENDLIVMCSDGLTNMMDDKDILDITEKYPDDLEKAGTKLVSVANDNGGKDNISIVMIKL</sequence>
<dbReference type="Pfam" id="PF00481">
    <property type="entry name" value="PP2C"/>
    <property type="match status" value="1"/>
</dbReference>
<dbReference type="InterPro" id="IPR001932">
    <property type="entry name" value="PPM-type_phosphatase-like_dom"/>
</dbReference>
<accession>A0A7I8DP76</accession>
<dbReference type="SUPFAM" id="SSF81606">
    <property type="entry name" value="PP2C-like"/>
    <property type="match status" value="1"/>
</dbReference>
<keyword evidence="3" id="KW-1185">Reference proteome</keyword>
<reference evidence="2 3" key="1">
    <citation type="submission" date="2020-08" db="EMBL/GenBank/DDBJ databases">
        <title>Draft genome sequencing of an Anaerocolumna strain isolated from anoxic soil subjected to BSD treatment.</title>
        <authorList>
            <person name="Uek A."/>
            <person name="Tonouchi A."/>
        </authorList>
    </citation>
    <scope>NUCLEOTIDE SEQUENCE [LARGE SCALE GENOMIC DNA]</scope>
    <source>
        <strain evidence="2 3">CTTW</strain>
    </source>
</reference>
<dbReference type="EMBL" id="AP023368">
    <property type="protein sequence ID" value="BCK00201.1"/>
    <property type="molecule type" value="Genomic_DNA"/>
</dbReference>
<evidence type="ECO:0000313" key="3">
    <source>
        <dbReference type="Proteomes" id="UP000515703"/>
    </source>
</evidence>
<protein>
    <submittedName>
        <fullName evidence="2">Protein phosphatase</fullName>
    </submittedName>
</protein>
<organism evidence="2 3">
    <name type="scientific">Anaerocolumna chitinilytica</name>
    <dbReference type="NCBI Taxonomy" id="1727145"/>
    <lineage>
        <taxon>Bacteria</taxon>
        <taxon>Bacillati</taxon>
        <taxon>Bacillota</taxon>
        <taxon>Clostridia</taxon>
        <taxon>Lachnospirales</taxon>
        <taxon>Lachnospiraceae</taxon>
        <taxon>Anaerocolumna</taxon>
    </lineage>
</organism>
<dbReference type="InterPro" id="IPR015655">
    <property type="entry name" value="PP2C"/>
</dbReference>
<dbReference type="RefSeq" id="WP_185255896.1">
    <property type="nucleotide sequence ID" value="NZ_AP023368.1"/>
</dbReference>
<dbReference type="PROSITE" id="PS51746">
    <property type="entry name" value="PPM_2"/>
    <property type="match status" value="1"/>
</dbReference>
<dbReference type="SMART" id="SM00332">
    <property type="entry name" value="PP2Cc"/>
    <property type="match status" value="1"/>
</dbReference>
<evidence type="ECO:0000313" key="2">
    <source>
        <dbReference type="EMBL" id="BCK00201.1"/>
    </source>
</evidence>
<proteinExistence type="predicted"/>
<reference evidence="2 3" key="2">
    <citation type="submission" date="2020-08" db="EMBL/GenBank/DDBJ databases">
        <authorList>
            <person name="Ueki A."/>
            <person name="Tonouchi A."/>
        </authorList>
    </citation>
    <scope>NUCLEOTIDE SEQUENCE [LARGE SCALE GENOMIC DNA]</scope>
    <source>
        <strain evidence="2 3">CTTW</strain>
    </source>
</reference>
<dbReference type="AlphaFoldDB" id="A0A7I8DP76"/>
<dbReference type="NCBIfam" id="NF033484">
    <property type="entry name" value="Stp1_PP2C_phos"/>
    <property type="match status" value="1"/>
</dbReference>
<dbReference type="InterPro" id="IPR036457">
    <property type="entry name" value="PPM-type-like_dom_sf"/>
</dbReference>
<dbReference type="KEGG" id="acht:bsdcttw_32410"/>
<gene>
    <name evidence="2" type="ORF">bsdcttw_32410</name>
</gene>
<dbReference type="Proteomes" id="UP000515703">
    <property type="component" value="Chromosome"/>
</dbReference>
<feature type="domain" description="PPM-type phosphatase" evidence="1">
    <location>
        <begin position="3"/>
        <end position="241"/>
    </location>
</feature>
<dbReference type="SMART" id="SM00331">
    <property type="entry name" value="PP2C_SIG"/>
    <property type="match status" value="1"/>
</dbReference>
<evidence type="ECO:0000259" key="1">
    <source>
        <dbReference type="PROSITE" id="PS51746"/>
    </source>
</evidence>
<dbReference type="CDD" id="cd00143">
    <property type="entry name" value="PP2Cc"/>
    <property type="match status" value="1"/>
</dbReference>
<dbReference type="GO" id="GO:0004722">
    <property type="term" value="F:protein serine/threonine phosphatase activity"/>
    <property type="evidence" value="ECO:0007669"/>
    <property type="project" value="InterPro"/>
</dbReference>
<dbReference type="PANTHER" id="PTHR47992">
    <property type="entry name" value="PROTEIN PHOSPHATASE"/>
    <property type="match status" value="1"/>
</dbReference>
<name>A0A7I8DP76_9FIRM</name>
<dbReference type="Gene3D" id="3.60.40.10">
    <property type="entry name" value="PPM-type phosphatase domain"/>
    <property type="match status" value="1"/>
</dbReference>